<evidence type="ECO:0000313" key="9">
    <source>
        <dbReference type="EMBL" id="AXY78531.1"/>
    </source>
</evidence>
<evidence type="ECO:0000256" key="5">
    <source>
        <dbReference type="ARBA" id="ARBA00023136"/>
    </source>
</evidence>
<dbReference type="Gene3D" id="1.10.3730.20">
    <property type="match status" value="1"/>
</dbReference>
<dbReference type="InterPro" id="IPR000620">
    <property type="entry name" value="EamA_dom"/>
</dbReference>
<evidence type="ECO:0000256" key="2">
    <source>
        <dbReference type="ARBA" id="ARBA00007362"/>
    </source>
</evidence>
<evidence type="ECO:0000313" key="10">
    <source>
        <dbReference type="Proteomes" id="UP000263900"/>
    </source>
</evidence>
<feature type="region of interest" description="Disordered" evidence="6">
    <location>
        <begin position="298"/>
        <end position="327"/>
    </location>
</feature>
<feature type="transmembrane region" description="Helical" evidence="7">
    <location>
        <begin position="186"/>
        <end position="202"/>
    </location>
</feature>
<feature type="transmembrane region" description="Helical" evidence="7">
    <location>
        <begin position="117"/>
        <end position="135"/>
    </location>
</feature>
<gene>
    <name evidence="9" type="ORF">D3H65_05505</name>
</gene>
<name>A0A3B7N9N1_9BACT</name>
<dbReference type="Pfam" id="PF00892">
    <property type="entry name" value="EamA"/>
    <property type="match status" value="2"/>
</dbReference>
<evidence type="ECO:0000259" key="8">
    <source>
        <dbReference type="Pfam" id="PF00892"/>
    </source>
</evidence>
<accession>A0A3B7N9N1</accession>
<comment type="similarity">
    <text evidence="2">Belongs to the EamA transporter family.</text>
</comment>
<feature type="transmembrane region" description="Helical" evidence="7">
    <location>
        <begin position="253"/>
        <end position="269"/>
    </location>
</feature>
<evidence type="ECO:0000256" key="6">
    <source>
        <dbReference type="SAM" id="MobiDB-lite"/>
    </source>
</evidence>
<keyword evidence="10" id="KW-1185">Reference proteome</keyword>
<proteinExistence type="inferred from homology"/>
<dbReference type="InterPro" id="IPR037185">
    <property type="entry name" value="EmrE-like"/>
</dbReference>
<dbReference type="GO" id="GO:0016020">
    <property type="term" value="C:membrane"/>
    <property type="evidence" value="ECO:0007669"/>
    <property type="project" value="UniProtKB-SubCell"/>
</dbReference>
<dbReference type="KEGG" id="pseg:D3H65_05505"/>
<feature type="transmembrane region" description="Helical" evidence="7">
    <location>
        <begin position="88"/>
        <end position="105"/>
    </location>
</feature>
<evidence type="ECO:0000256" key="7">
    <source>
        <dbReference type="SAM" id="Phobius"/>
    </source>
</evidence>
<feature type="transmembrane region" description="Helical" evidence="7">
    <location>
        <begin position="275"/>
        <end position="292"/>
    </location>
</feature>
<feature type="transmembrane region" description="Helical" evidence="7">
    <location>
        <begin position="147"/>
        <end position="166"/>
    </location>
</feature>
<dbReference type="InterPro" id="IPR050638">
    <property type="entry name" value="AA-Vitamin_Transporters"/>
</dbReference>
<dbReference type="PANTHER" id="PTHR32322">
    <property type="entry name" value="INNER MEMBRANE TRANSPORTER"/>
    <property type="match status" value="1"/>
</dbReference>
<dbReference type="SUPFAM" id="SSF103481">
    <property type="entry name" value="Multidrug resistance efflux transporter EmrE"/>
    <property type="match status" value="2"/>
</dbReference>
<dbReference type="OrthoDB" id="9812547at2"/>
<feature type="transmembrane region" description="Helical" evidence="7">
    <location>
        <begin position="222"/>
        <end position="241"/>
    </location>
</feature>
<dbReference type="AlphaFoldDB" id="A0A3B7N9N1"/>
<keyword evidence="5 7" id="KW-0472">Membrane</keyword>
<evidence type="ECO:0000256" key="1">
    <source>
        <dbReference type="ARBA" id="ARBA00004141"/>
    </source>
</evidence>
<feature type="domain" description="EamA" evidence="8">
    <location>
        <begin position="3"/>
        <end position="134"/>
    </location>
</feature>
<reference evidence="9 10" key="1">
    <citation type="submission" date="2018-09" db="EMBL/GenBank/DDBJ databases">
        <title>Genome sequencing of strain 6GH32-13.</title>
        <authorList>
            <person name="Weon H.-Y."/>
            <person name="Heo J."/>
            <person name="Kwon S.-W."/>
        </authorList>
    </citation>
    <scope>NUCLEOTIDE SEQUENCE [LARGE SCALE GENOMIC DNA]</scope>
    <source>
        <strain evidence="9 10">5GH32-13</strain>
    </source>
</reference>
<dbReference type="PANTHER" id="PTHR32322:SF2">
    <property type="entry name" value="EAMA DOMAIN-CONTAINING PROTEIN"/>
    <property type="match status" value="1"/>
</dbReference>
<dbReference type="Proteomes" id="UP000263900">
    <property type="component" value="Chromosome"/>
</dbReference>
<organism evidence="9 10">
    <name type="scientific">Paraflavitalea soli</name>
    <dbReference type="NCBI Taxonomy" id="2315862"/>
    <lineage>
        <taxon>Bacteria</taxon>
        <taxon>Pseudomonadati</taxon>
        <taxon>Bacteroidota</taxon>
        <taxon>Chitinophagia</taxon>
        <taxon>Chitinophagales</taxon>
        <taxon>Chitinophagaceae</taxon>
        <taxon>Paraflavitalea</taxon>
    </lineage>
</organism>
<feature type="transmembrane region" description="Helical" evidence="7">
    <location>
        <begin position="62"/>
        <end position="82"/>
    </location>
</feature>
<dbReference type="EMBL" id="CP032157">
    <property type="protein sequence ID" value="AXY78531.1"/>
    <property type="molecule type" value="Genomic_DNA"/>
</dbReference>
<sequence>MIIIAFATVYIVWGSTYFFIAKAVAHIPPFILGALRFIAAGLLLLLWCALKKEKLFNLQQIKHASITGIMLLFVGTGAVIWVEKTLPSSLVGVLIASQALWIVLLDKANWKVNFTSRNTIIGLLIGFAGVVLLFIESVSGVVSDSDAGSGALVISFLILLIGMLSWSSGSIYSKKHSTGSTTVNSAWQMLVAGLVFIPASFINKEWAGFDWQAVPAEAWLSTLYLVVFGSLAAFSAYVWLLSVRPVTQVSTHVYVNPVVAVLLGVLFAGEHMSGLQLAGLAVILTSVLLINLSKYRKSKSVPGESKPSNATGKAMLAGAGKQAVCTE</sequence>
<keyword evidence="3 7" id="KW-0812">Transmembrane</keyword>
<evidence type="ECO:0000256" key="3">
    <source>
        <dbReference type="ARBA" id="ARBA00022692"/>
    </source>
</evidence>
<evidence type="ECO:0000256" key="4">
    <source>
        <dbReference type="ARBA" id="ARBA00022989"/>
    </source>
</evidence>
<protein>
    <submittedName>
        <fullName evidence="9">EamA family transporter</fullName>
    </submittedName>
</protein>
<feature type="transmembrane region" description="Helical" evidence="7">
    <location>
        <begin position="30"/>
        <end position="50"/>
    </location>
</feature>
<comment type="subcellular location">
    <subcellularLocation>
        <location evidence="1">Membrane</location>
        <topology evidence="1">Multi-pass membrane protein</topology>
    </subcellularLocation>
</comment>
<keyword evidence="4 7" id="KW-1133">Transmembrane helix</keyword>
<feature type="domain" description="EamA" evidence="8">
    <location>
        <begin position="156"/>
        <end position="291"/>
    </location>
</feature>